<sequence>MFQMLVLCQANVCRSPFAQTLLANALSGDPGVHIASAGVQTKPGYELCQVAGRLLGTAAPAEHLSRPVSEELVMGSDLILTMEPEHSAMVSALCPSARHRTYTLVEASALAVEARARGMLSDPQWVRQLPEVLNDLRGLVPVPELQNPRGRWRGRLGPGRIADGHGLGYTAHERVLRQVEQHAKDLAGQS</sequence>
<keyword evidence="3" id="KW-1185">Reference proteome</keyword>
<dbReference type="RefSeq" id="WP_113607792.1">
    <property type="nucleotide sequence ID" value="NZ_POAF01000007.1"/>
</dbReference>
<comment type="caution">
    <text evidence="2">The sequence shown here is derived from an EMBL/GenBank/DDBJ whole genome shotgun (WGS) entry which is preliminary data.</text>
</comment>
<dbReference type="Pfam" id="PF01451">
    <property type="entry name" value="LMWPc"/>
    <property type="match status" value="1"/>
</dbReference>
<dbReference type="AlphaFoldDB" id="A0A365YAC3"/>
<evidence type="ECO:0000313" key="3">
    <source>
        <dbReference type="Proteomes" id="UP000252167"/>
    </source>
</evidence>
<evidence type="ECO:0000313" key="2">
    <source>
        <dbReference type="EMBL" id="RBL99635.1"/>
    </source>
</evidence>
<gene>
    <name evidence="2" type="ORF">C1H84_14570</name>
</gene>
<proteinExistence type="predicted"/>
<dbReference type="Gene3D" id="3.40.50.2300">
    <property type="match status" value="1"/>
</dbReference>
<dbReference type="Proteomes" id="UP000252167">
    <property type="component" value="Unassembled WGS sequence"/>
</dbReference>
<dbReference type="SMART" id="SM00226">
    <property type="entry name" value="LMWPc"/>
    <property type="match status" value="1"/>
</dbReference>
<dbReference type="EMBL" id="POAF01000007">
    <property type="protein sequence ID" value="RBL99635.1"/>
    <property type="molecule type" value="Genomic_DNA"/>
</dbReference>
<dbReference type="SUPFAM" id="SSF52788">
    <property type="entry name" value="Phosphotyrosine protein phosphatases I"/>
    <property type="match status" value="1"/>
</dbReference>
<protein>
    <recommendedName>
        <fullName evidence="1">Phosphotyrosine protein phosphatase I domain-containing protein</fullName>
    </recommendedName>
</protein>
<evidence type="ECO:0000259" key="1">
    <source>
        <dbReference type="SMART" id="SM00226"/>
    </source>
</evidence>
<dbReference type="InterPro" id="IPR036196">
    <property type="entry name" value="Ptyr_pPase_sf"/>
</dbReference>
<accession>A0A365YAC3</accession>
<dbReference type="InterPro" id="IPR023485">
    <property type="entry name" value="Ptyr_pPase"/>
</dbReference>
<name>A0A365YAC3_9MICC</name>
<reference evidence="2 3" key="1">
    <citation type="submission" date="2018-01" db="EMBL/GenBank/DDBJ databases">
        <title>Glutamicibacter soli strain NHPC-3 Whole genome sequence and assembly.</title>
        <authorList>
            <person name="Choudhury P."/>
            <person name="Gupta D."/>
            <person name="Sengupta K."/>
            <person name="Jawed A."/>
            <person name="Sultana N."/>
            <person name="Saha P."/>
        </authorList>
    </citation>
    <scope>NUCLEOTIDE SEQUENCE [LARGE SCALE GENOMIC DNA]</scope>
    <source>
        <strain evidence="2 3">NHPC-3</strain>
    </source>
</reference>
<organism evidence="2 3">
    <name type="scientific">Glutamicibacter soli</name>
    <dbReference type="NCBI Taxonomy" id="453836"/>
    <lineage>
        <taxon>Bacteria</taxon>
        <taxon>Bacillati</taxon>
        <taxon>Actinomycetota</taxon>
        <taxon>Actinomycetes</taxon>
        <taxon>Micrococcales</taxon>
        <taxon>Micrococcaceae</taxon>
        <taxon>Glutamicibacter</taxon>
    </lineage>
</organism>
<feature type="domain" description="Phosphotyrosine protein phosphatase I" evidence="1">
    <location>
        <begin position="2"/>
        <end position="132"/>
    </location>
</feature>